<dbReference type="Pfam" id="PF01370">
    <property type="entry name" value="Epimerase"/>
    <property type="match status" value="1"/>
</dbReference>
<comment type="similarity">
    <text evidence="1">Belongs to the ribosome association toxin RatA family.</text>
</comment>
<dbReference type="AlphaFoldDB" id="A0A7T0C1A7"/>
<proteinExistence type="inferred from homology"/>
<protein>
    <submittedName>
        <fullName evidence="6">TIGR01777 family protein</fullName>
    </submittedName>
</protein>
<dbReference type="InterPro" id="IPR010099">
    <property type="entry name" value="SDR39U1"/>
</dbReference>
<dbReference type="InterPro" id="IPR001509">
    <property type="entry name" value="Epimerase_deHydtase"/>
</dbReference>
<reference evidence="7" key="1">
    <citation type="submission" date="2020-02" db="EMBL/GenBank/DDBJ databases">
        <title>Genomic and physiological characterization of two novel Nitrospinaceae genera.</title>
        <authorList>
            <person name="Mueller A.J."/>
            <person name="Jung M.-Y."/>
            <person name="Strachan C.R."/>
            <person name="Herbold C.W."/>
            <person name="Kirkegaard R.H."/>
            <person name="Daims H."/>
        </authorList>
    </citation>
    <scope>NUCLEOTIDE SEQUENCE [LARGE SCALE GENOMIC DNA]</scope>
</reference>
<dbReference type="CDD" id="cd07820">
    <property type="entry name" value="SRPBCC_3"/>
    <property type="match status" value="1"/>
</dbReference>
<evidence type="ECO:0000313" key="6">
    <source>
        <dbReference type="EMBL" id="QPJ64690.1"/>
    </source>
</evidence>
<feature type="domain" description="Coenzyme Q-binding protein COQ10 START" evidence="4">
    <location>
        <begin position="315"/>
        <end position="433"/>
    </location>
</feature>
<dbReference type="InterPro" id="IPR036291">
    <property type="entry name" value="NAD(P)-bd_dom_sf"/>
</dbReference>
<dbReference type="Pfam" id="PF03364">
    <property type="entry name" value="Polyketide_cyc"/>
    <property type="match status" value="1"/>
</dbReference>
<evidence type="ECO:0000313" key="7">
    <source>
        <dbReference type="Proteomes" id="UP000594464"/>
    </source>
</evidence>
<evidence type="ECO:0000259" key="4">
    <source>
        <dbReference type="Pfam" id="PF03364"/>
    </source>
</evidence>
<feature type="domain" description="NAD-dependent epimerase/dehydratase" evidence="3">
    <location>
        <begin position="3"/>
        <end position="227"/>
    </location>
</feature>
<evidence type="ECO:0000259" key="5">
    <source>
        <dbReference type="Pfam" id="PF08338"/>
    </source>
</evidence>
<dbReference type="Gene3D" id="3.40.50.720">
    <property type="entry name" value="NAD(P)-binding Rossmann-like Domain"/>
    <property type="match status" value="1"/>
</dbReference>
<comment type="similarity">
    <text evidence="2">Belongs to the NAD(P)-dependent epimerase/dehydratase family. SDR39U1 subfamily.</text>
</comment>
<organism evidence="6 7">
    <name type="scientific">Candidatus Nitrohelix vancouverensis</name>
    <dbReference type="NCBI Taxonomy" id="2705534"/>
    <lineage>
        <taxon>Bacteria</taxon>
        <taxon>Pseudomonadati</taxon>
        <taxon>Nitrospinota/Tectimicrobiota group</taxon>
        <taxon>Nitrospinota</taxon>
        <taxon>Nitrospinia</taxon>
        <taxon>Nitrospinales</taxon>
        <taxon>Nitrospinaceae</taxon>
        <taxon>Candidatus Nitrohelix</taxon>
    </lineage>
</organism>
<gene>
    <name evidence="6" type="ORF">G3M78_04505</name>
</gene>
<dbReference type="InterPro" id="IPR013549">
    <property type="entry name" value="DUF1731"/>
</dbReference>
<sequence length="454" mass="51941">MKIMVTGATGFIGKELVKRLNDKGHEMVVLTRKPEAARFNIPVECELREWEPEGKALSPSIMKGIDAVINLAGEGIANGLWTDTRKQKIMNSRVSSVRRLVDAMVQCNKRPRVFVSASAIGFYGDRGDESLDETAREGEGFLSRVCQRWENEIFETKDSGIRTVALRFGMVLGHDGGALGAMEPAFRLGLAGRLGDGRQWMSWIHIHDLVDLLIHAVEQPGMNGIYNAVSPNPVRNLEFTKTLGQTLKRPTILPVPAFALRLLLGELSGLLLASQRVSADKIVKTGFNFNFANLKDALEDICKQSFHEIQTEQWVPQPIHKVFEFFRDARNLEKITPGDMRFRVVDQSTREIEEGTRINYRFSFHGIPMRWQSKIVYWKPDEKFSDLQMKGPYQYWRHTHEFTEKNNGTLIRDRVHYKIPLSFAIDWAAKGWIRRNLETVFNYRRHTLARLLDG</sequence>
<dbReference type="Pfam" id="PF08338">
    <property type="entry name" value="DUF1731"/>
    <property type="match status" value="1"/>
</dbReference>
<evidence type="ECO:0000256" key="2">
    <source>
        <dbReference type="ARBA" id="ARBA00009353"/>
    </source>
</evidence>
<dbReference type="CDD" id="cd05242">
    <property type="entry name" value="SDR_a8"/>
    <property type="match status" value="1"/>
</dbReference>
<evidence type="ECO:0000256" key="1">
    <source>
        <dbReference type="ARBA" id="ARBA00008918"/>
    </source>
</evidence>
<accession>A0A7T0C1A7</accession>
<dbReference type="SUPFAM" id="SSF55961">
    <property type="entry name" value="Bet v1-like"/>
    <property type="match status" value="1"/>
</dbReference>
<evidence type="ECO:0000259" key="3">
    <source>
        <dbReference type="Pfam" id="PF01370"/>
    </source>
</evidence>
<dbReference type="InterPro" id="IPR023393">
    <property type="entry name" value="START-like_dom_sf"/>
</dbReference>
<dbReference type="SUPFAM" id="SSF51735">
    <property type="entry name" value="NAD(P)-binding Rossmann-fold domains"/>
    <property type="match status" value="1"/>
</dbReference>
<dbReference type="InterPro" id="IPR005031">
    <property type="entry name" value="COQ10_START"/>
</dbReference>
<name>A0A7T0C1A7_9BACT</name>
<dbReference type="Proteomes" id="UP000594464">
    <property type="component" value="Chromosome"/>
</dbReference>
<dbReference type="Gene3D" id="3.30.530.20">
    <property type="match status" value="1"/>
</dbReference>
<dbReference type="KEGG" id="nva:G3M78_04505"/>
<dbReference type="NCBIfam" id="TIGR01777">
    <property type="entry name" value="yfcH"/>
    <property type="match status" value="1"/>
</dbReference>
<dbReference type="PANTHER" id="PTHR11092">
    <property type="entry name" value="SUGAR NUCLEOTIDE EPIMERASE RELATED"/>
    <property type="match status" value="1"/>
</dbReference>
<dbReference type="PANTHER" id="PTHR11092:SF0">
    <property type="entry name" value="EPIMERASE FAMILY PROTEIN SDR39U1"/>
    <property type="match status" value="1"/>
</dbReference>
<dbReference type="EMBL" id="CP048620">
    <property type="protein sequence ID" value="QPJ64690.1"/>
    <property type="molecule type" value="Genomic_DNA"/>
</dbReference>
<feature type="domain" description="DUF1731" evidence="5">
    <location>
        <begin position="255"/>
        <end position="301"/>
    </location>
</feature>